<dbReference type="InterPro" id="IPR035897">
    <property type="entry name" value="Toll_tir_struct_dom_sf"/>
</dbReference>
<gene>
    <name evidence="2" type="ORF">HF855_13175</name>
</gene>
<dbReference type="AlphaFoldDB" id="A0A848CQ60"/>
<proteinExistence type="predicted"/>
<accession>A0A848CQ60</accession>
<dbReference type="Proteomes" id="UP000580130">
    <property type="component" value="Unassembled WGS sequence"/>
</dbReference>
<organism evidence="2 3">
    <name type="scientific">Dorea formicigenerans</name>
    <dbReference type="NCBI Taxonomy" id="39486"/>
    <lineage>
        <taxon>Bacteria</taxon>
        <taxon>Bacillati</taxon>
        <taxon>Bacillota</taxon>
        <taxon>Clostridia</taxon>
        <taxon>Lachnospirales</taxon>
        <taxon>Lachnospiraceae</taxon>
        <taxon>Dorea</taxon>
    </lineage>
</organism>
<reference evidence="2 3" key="1">
    <citation type="submission" date="2020-04" db="EMBL/GenBank/DDBJ databases">
        <authorList>
            <person name="Hitch T.C.A."/>
            <person name="Wylensek D."/>
            <person name="Clavel T."/>
        </authorList>
    </citation>
    <scope>NUCLEOTIDE SEQUENCE [LARGE SCALE GENOMIC DNA]</scope>
    <source>
        <strain evidence="2 3">BSM-383-APC-5F</strain>
    </source>
</reference>
<comment type="caution">
    <text evidence="2">The sequence shown here is derived from an EMBL/GenBank/DDBJ whole genome shotgun (WGS) entry which is preliminary data.</text>
</comment>
<dbReference type="Pfam" id="PF08937">
    <property type="entry name" value="ThsB_TIR"/>
    <property type="match status" value="1"/>
</dbReference>
<dbReference type="RefSeq" id="WP_168934244.1">
    <property type="nucleotide sequence ID" value="NZ_JABAFX010000047.1"/>
</dbReference>
<dbReference type="Gene3D" id="3.40.50.10140">
    <property type="entry name" value="Toll/interleukin-1 receptor homology (TIR) domain"/>
    <property type="match status" value="1"/>
</dbReference>
<dbReference type="InterPro" id="IPR015032">
    <property type="entry name" value="ThsB__TIR-like_domain"/>
</dbReference>
<dbReference type="GO" id="GO:0007165">
    <property type="term" value="P:signal transduction"/>
    <property type="evidence" value="ECO:0007669"/>
    <property type="project" value="InterPro"/>
</dbReference>
<evidence type="ECO:0000259" key="1">
    <source>
        <dbReference type="PROSITE" id="PS50104"/>
    </source>
</evidence>
<name>A0A848CQ60_9FIRM</name>
<dbReference type="SUPFAM" id="SSF52200">
    <property type="entry name" value="Toll/Interleukin receptor TIR domain"/>
    <property type="match status" value="1"/>
</dbReference>
<dbReference type="EMBL" id="JABAFX010000047">
    <property type="protein sequence ID" value="NME58310.1"/>
    <property type="molecule type" value="Genomic_DNA"/>
</dbReference>
<protein>
    <recommendedName>
        <fullName evidence="1">TIR domain-containing protein</fullName>
    </recommendedName>
</protein>
<feature type="domain" description="TIR" evidence="1">
    <location>
        <begin position="266"/>
        <end position="392"/>
    </location>
</feature>
<evidence type="ECO:0000313" key="2">
    <source>
        <dbReference type="EMBL" id="NME58310.1"/>
    </source>
</evidence>
<sequence length="392" mass="47811">MSGVTKHIYDREIIDINIMWNSQLKKIEKVLPCTYNEDTIIDLLKKYYPHEWKSVEYKKQYYDQKDKYLIKRFGKARYKMPFAEEIIRNNVKFKYLLSDKTKSNYSSSFDEDIWKKNKDALWRERKNKIARIDTKISNAKAKTQMVTPVFLDQLIGLYNRINTSQKDRMYIIHELKKYYNPKVIKFFFKLNDTELNKQLREIAFYHLQSFNYQPRLRRQKYMQVHTKRKKRKEYLKKVYPYETYSIPHNPDELEYRIENGKEQKIKSYDYFISHSSKDSRLVQDIITYENSIGKNIFCDWINDSDYLKRNLLCEATLKVIEWRLQQSKAIIFLRTHNSVESVWCKYELNYFAELNKPIYYLDEDKVKSGDFALLKYDMEEFIDPNYKKLALM</sequence>
<dbReference type="PROSITE" id="PS50104">
    <property type="entry name" value="TIR"/>
    <property type="match status" value="1"/>
</dbReference>
<dbReference type="InterPro" id="IPR000157">
    <property type="entry name" value="TIR_dom"/>
</dbReference>
<evidence type="ECO:0000313" key="3">
    <source>
        <dbReference type="Proteomes" id="UP000580130"/>
    </source>
</evidence>